<dbReference type="OrthoDB" id="2017571at2759"/>
<keyword evidence="8" id="KW-1185">Reference proteome</keyword>
<dbReference type="OMA" id="VANSYEK"/>
<feature type="domain" description="BHLH" evidence="6">
    <location>
        <begin position="165"/>
        <end position="214"/>
    </location>
</feature>
<reference evidence="8" key="1">
    <citation type="journal article" date="2016" name="Nat. Biotechnol.">
        <title>Sequencing wild and cultivated cassava and related species reveals extensive interspecific hybridization and genetic diversity.</title>
        <authorList>
            <person name="Bredeson J.V."/>
            <person name="Lyons J.B."/>
            <person name="Prochnik S.E."/>
            <person name="Wu G.A."/>
            <person name="Ha C.M."/>
            <person name="Edsinger-Gonzales E."/>
            <person name="Grimwood J."/>
            <person name="Schmutz J."/>
            <person name="Rabbi I.Y."/>
            <person name="Egesi C."/>
            <person name="Nauluvula P."/>
            <person name="Lebot V."/>
            <person name="Ndunguru J."/>
            <person name="Mkamilo G."/>
            <person name="Bart R.S."/>
            <person name="Setter T.L."/>
            <person name="Gleadow R.M."/>
            <person name="Kulakow P."/>
            <person name="Ferguson M.E."/>
            <person name="Rounsley S."/>
            <person name="Rokhsar D.S."/>
        </authorList>
    </citation>
    <scope>NUCLEOTIDE SEQUENCE [LARGE SCALE GENOMIC DNA]</scope>
    <source>
        <strain evidence="8">cv. AM560-2</strain>
    </source>
</reference>
<dbReference type="SMR" id="A0A2C9USC3"/>
<evidence type="ECO:0000313" key="8">
    <source>
        <dbReference type="Proteomes" id="UP000091857"/>
    </source>
</evidence>
<dbReference type="SMART" id="SM00353">
    <property type="entry name" value="HLH"/>
    <property type="match status" value="1"/>
</dbReference>
<proteinExistence type="predicted"/>
<keyword evidence="3" id="KW-0238">DNA-binding</keyword>
<accession>A0A2C9USC3</accession>
<keyword evidence="2" id="KW-0805">Transcription regulation</keyword>
<dbReference type="GO" id="GO:0003677">
    <property type="term" value="F:DNA binding"/>
    <property type="evidence" value="ECO:0007669"/>
    <property type="project" value="UniProtKB-KW"/>
</dbReference>
<comment type="subcellular location">
    <subcellularLocation>
        <location evidence="1">Nucleus</location>
    </subcellularLocation>
</comment>
<name>A0A2C9USC3_MANES</name>
<dbReference type="Proteomes" id="UP000091857">
    <property type="component" value="Chromosome 13"/>
</dbReference>
<keyword evidence="4" id="KW-0804">Transcription</keyword>
<evidence type="ECO:0000256" key="4">
    <source>
        <dbReference type="ARBA" id="ARBA00023163"/>
    </source>
</evidence>
<sequence length="266" mass="29687">MDVDRMKSSLSSGEEQIDMMTMMMQMEKLPDFCEPFHSTSSTSSSTLQQIQFSNGNPPNIVTSPPIYHHPHASTSPNLITPPHPSMPFMPTPMQETLTGSLQPNMVAGKLKYPPQFSNANSFLSSMEKKNSTAAIREMIFRIAAMQPIHIDPESVKPPKRRNVKISKDPQSVAARHRRERISERIRILQRLVPGGTKMDTASMLDEAIHYVKFLKKQVQSLEQAGANRSLGGFPFSGLTMPNMGYSSLMNNCQPAPNMVGSMHMLR</sequence>
<dbReference type="PANTHER" id="PTHR45914">
    <property type="entry name" value="TRANSCRIPTION FACTOR HEC3-RELATED"/>
    <property type="match status" value="1"/>
</dbReference>
<keyword evidence="5" id="KW-0539">Nucleus</keyword>
<dbReference type="PROSITE" id="PS50888">
    <property type="entry name" value="BHLH"/>
    <property type="match status" value="1"/>
</dbReference>
<protein>
    <recommendedName>
        <fullName evidence="6">BHLH domain-containing protein</fullName>
    </recommendedName>
</protein>
<dbReference type="FunFam" id="4.10.280.10:FF:000053">
    <property type="entry name" value="BHLH transcription factor"/>
    <property type="match status" value="1"/>
</dbReference>
<evidence type="ECO:0000256" key="5">
    <source>
        <dbReference type="ARBA" id="ARBA00023242"/>
    </source>
</evidence>
<dbReference type="GO" id="GO:0005634">
    <property type="term" value="C:nucleus"/>
    <property type="evidence" value="ECO:0007669"/>
    <property type="project" value="UniProtKB-SubCell"/>
</dbReference>
<dbReference type="PANTHER" id="PTHR45914:SF52">
    <property type="entry name" value="TRANSCRIPTION FACTOR HEC1"/>
    <property type="match status" value="1"/>
</dbReference>
<dbReference type="EMBL" id="CM004399">
    <property type="protein sequence ID" value="OAY33776.1"/>
    <property type="molecule type" value="Genomic_DNA"/>
</dbReference>
<dbReference type="AlphaFoldDB" id="A0A2C9USC3"/>
<dbReference type="InterPro" id="IPR011598">
    <property type="entry name" value="bHLH_dom"/>
</dbReference>
<evidence type="ECO:0000256" key="1">
    <source>
        <dbReference type="ARBA" id="ARBA00004123"/>
    </source>
</evidence>
<evidence type="ECO:0000256" key="2">
    <source>
        <dbReference type="ARBA" id="ARBA00023015"/>
    </source>
</evidence>
<organism evidence="7 8">
    <name type="scientific">Manihot esculenta</name>
    <name type="common">Cassava</name>
    <name type="synonym">Jatropha manihot</name>
    <dbReference type="NCBI Taxonomy" id="3983"/>
    <lineage>
        <taxon>Eukaryota</taxon>
        <taxon>Viridiplantae</taxon>
        <taxon>Streptophyta</taxon>
        <taxon>Embryophyta</taxon>
        <taxon>Tracheophyta</taxon>
        <taxon>Spermatophyta</taxon>
        <taxon>Magnoliopsida</taxon>
        <taxon>eudicotyledons</taxon>
        <taxon>Gunneridae</taxon>
        <taxon>Pentapetalae</taxon>
        <taxon>rosids</taxon>
        <taxon>fabids</taxon>
        <taxon>Malpighiales</taxon>
        <taxon>Euphorbiaceae</taxon>
        <taxon>Crotonoideae</taxon>
        <taxon>Manihoteae</taxon>
        <taxon>Manihot</taxon>
    </lineage>
</organism>
<dbReference type="CDD" id="cd11454">
    <property type="entry name" value="bHLH_AtIND_like"/>
    <property type="match status" value="1"/>
</dbReference>
<gene>
    <name evidence="7" type="ORF">MANES_13G123700v8</name>
</gene>
<dbReference type="SUPFAM" id="SSF47459">
    <property type="entry name" value="HLH, helix-loop-helix DNA-binding domain"/>
    <property type="match status" value="1"/>
</dbReference>
<evidence type="ECO:0000313" key="7">
    <source>
        <dbReference type="EMBL" id="OAY33776.1"/>
    </source>
</evidence>
<dbReference type="Gramene" id="Manes.13G123700.1.v8.1">
    <property type="protein sequence ID" value="Manes.13G123700.1.v8.1.CDS.1"/>
    <property type="gene ID" value="Manes.13G123700.v8.1"/>
</dbReference>
<dbReference type="GO" id="GO:0003700">
    <property type="term" value="F:DNA-binding transcription factor activity"/>
    <property type="evidence" value="ECO:0007669"/>
    <property type="project" value="InterPro"/>
</dbReference>
<evidence type="ECO:0000256" key="3">
    <source>
        <dbReference type="ARBA" id="ARBA00023125"/>
    </source>
</evidence>
<dbReference type="InterPro" id="IPR036638">
    <property type="entry name" value="HLH_DNA-bd_sf"/>
</dbReference>
<dbReference type="InterPro" id="IPR045843">
    <property type="entry name" value="IND-like"/>
</dbReference>
<dbReference type="Gene3D" id="4.10.280.10">
    <property type="entry name" value="Helix-loop-helix DNA-binding domain"/>
    <property type="match status" value="1"/>
</dbReference>
<dbReference type="GO" id="GO:0046983">
    <property type="term" value="F:protein dimerization activity"/>
    <property type="evidence" value="ECO:0007669"/>
    <property type="project" value="InterPro"/>
</dbReference>
<comment type="caution">
    <text evidence="7">The sequence shown here is derived from an EMBL/GenBank/DDBJ whole genome shotgun (WGS) entry which is preliminary data.</text>
</comment>
<dbReference type="Pfam" id="PF23173">
    <property type="entry name" value="bHLH_SAC51"/>
    <property type="match status" value="1"/>
</dbReference>
<evidence type="ECO:0000259" key="6">
    <source>
        <dbReference type="PROSITE" id="PS50888"/>
    </source>
</evidence>